<dbReference type="GeneID" id="63841432"/>
<sequence>VGIIGAGLGGLACAIAIRIHSNETIKVTVLEAAQELGEIGAGIQMTPNVARLLVRWGVADVIGPNLVSFDRLNVRRKEGRIVGGTSVPGAGGPERWAGAPWWLVHRMHLHDGLVKVGRERGVVLVTGARVAEIKAEKEEDDDRGASREWAFDLVIGADGLNSVTRQTILPSVKPFAPTNNAAYRAIVPVKSVQSDPLTRDLVAKPEMDVWMGAAEGKEHGYVIAYQISAGSVYNLVFSHHRTYPVTDVEDASLGEVRATYKDYDPRLQRVLDMVAPGSIRRWPLLVTRCPTTWSSPQKNVTLLGDAAHSMVNHLAQGAATAMEDGAFLGVVLREVAKGTIALRDAVAGYERARMPLADLKQQKSFVMGLIYHLEEGSAEQAARDRQMEGELKGVQPIRTPDLHADPLVWRTIFGKSCCILCNLVSSFVLFFLLFLSLFVCLFVSCDEHGRIEP</sequence>
<keyword evidence="6" id="KW-0812">Transmembrane</keyword>
<keyword evidence="2" id="KW-0285">Flavoprotein</keyword>
<proteinExistence type="inferred from homology"/>
<dbReference type="PANTHER" id="PTHR13789:SF147">
    <property type="entry name" value="PUTATIVE (AFU_ORTHOLOGUE AFUA_2G01950)-RELATED"/>
    <property type="match status" value="1"/>
</dbReference>
<evidence type="ECO:0000259" key="7">
    <source>
        <dbReference type="Pfam" id="PF01494"/>
    </source>
</evidence>
<comment type="similarity">
    <text evidence="1">Belongs to the paxM FAD-dependent monooxygenase family.</text>
</comment>
<dbReference type="RefSeq" id="XP_040773677.1">
    <property type="nucleotide sequence ID" value="XM_040924303.1"/>
</dbReference>
<keyword evidence="3" id="KW-0274">FAD</keyword>
<evidence type="ECO:0000256" key="5">
    <source>
        <dbReference type="ARBA" id="ARBA00023033"/>
    </source>
</evidence>
<name>A0A9P4XXF6_CRYP1</name>
<dbReference type="EMBL" id="MU032350">
    <property type="protein sequence ID" value="KAF3762698.1"/>
    <property type="molecule type" value="Genomic_DNA"/>
</dbReference>
<dbReference type="SUPFAM" id="SSF51905">
    <property type="entry name" value="FAD/NAD(P)-binding domain"/>
    <property type="match status" value="1"/>
</dbReference>
<evidence type="ECO:0000256" key="4">
    <source>
        <dbReference type="ARBA" id="ARBA00023002"/>
    </source>
</evidence>
<comment type="caution">
    <text evidence="8">The sequence shown here is derived from an EMBL/GenBank/DDBJ whole genome shotgun (WGS) entry which is preliminary data.</text>
</comment>
<dbReference type="InterPro" id="IPR002938">
    <property type="entry name" value="FAD-bd"/>
</dbReference>
<protein>
    <recommendedName>
        <fullName evidence="7">FAD-binding domain-containing protein</fullName>
    </recommendedName>
</protein>
<dbReference type="Gene3D" id="3.50.50.60">
    <property type="entry name" value="FAD/NAD(P)-binding domain"/>
    <property type="match status" value="1"/>
</dbReference>
<feature type="non-terminal residue" evidence="8">
    <location>
        <position position="1"/>
    </location>
</feature>
<evidence type="ECO:0000256" key="1">
    <source>
        <dbReference type="ARBA" id="ARBA00007992"/>
    </source>
</evidence>
<keyword evidence="9" id="KW-1185">Reference proteome</keyword>
<reference evidence="8" key="1">
    <citation type="journal article" date="2020" name="Phytopathology">
        <title>Genome sequence of the chestnut blight fungus Cryphonectria parasitica EP155: A fundamental resource for an archetypical invasive plant pathogen.</title>
        <authorList>
            <person name="Crouch J.A."/>
            <person name="Dawe A."/>
            <person name="Aerts A."/>
            <person name="Barry K."/>
            <person name="Churchill A.C.L."/>
            <person name="Grimwood J."/>
            <person name="Hillman B."/>
            <person name="Milgroom M.G."/>
            <person name="Pangilinan J."/>
            <person name="Smith M."/>
            <person name="Salamov A."/>
            <person name="Schmutz J."/>
            <person name="Yadav J."/>
            <person name="Grigoriev I.V."/>
            <person name="Nuss D."/>
        </authorList>
    </citation>
    <scope>NUCLEOTIDE SEQUENCE</scope>
    <source>
        <strain evidence="8">EP155</strain>
    </source>
</reference>
<keyword evidence="6" id="KW-0472">Membrane</keyword>
<accession>A0A9P4XXF6</accession>
<dbReference type="InterPro" id="IPR050493">
    <property type="entry name" value="FAD-dep_Monooxygenase_BioMet"/>
</dbReference>
<feature type="transmembrane region" description="Helical" evidence="6">
    <location>
        <begin position="423"/>
        <end position="443"/>
    </location>
</feature>
<dbReference type="Proteomes" id="UP000803844">
    <property type="component" value="Unassembled WGS sequence"/>
</dbReference>
<dbReference type="Pfam" id="PF01494">
    <property type="entry name" value="FAD_binding_3"/>
    <property type="match status" value="1"/>
</dbReference>
<evidence type="ECO:0000256" key="3">
    <source>
        <dbReference type="ARBA" id="ARBA00022827"/>
    </source>
</evidence>
<feature type="domain" description="FAD-binding" evidence="7">
    <location>
        <begin position="1"/>
        <end position="357"/>
    </location>
</feature>
<evidence type="ECO:0000313" key="8">
    <source>
        <dbReference type="EMBL" id="KAF3762698.1"/>
    </source>
</evidence>
<gene>
    <name evidence="8" type="ORF">M406DRAFT_46471</name>
</gene>
<dbReference type="OrthoDB" id="16820at2759"/>
<keyword evidence="5" id="KW-0503">Monooxygenase</keyword>
<evidence type="ECO:0000256" key="2">
    <source>
        <dbReference type="ARBA" id="ARBA00022630"/>
    </source>
</evidence>
<keyword evidence="6" id="KW-1133">Transmembrane helix</keyword>
<dbReference type="GO" id="GO:0004497">
    <property type="term" value="F:monooxygenase activity"/>
    <property type="evidence" value="ECO:0007669"/>
    <property type="project" value="UniProtKB-KW"/>
</dbReference>
<evidence type="ECO:0000313" key="9">
    <source>
        <dbReference type="Proteomes" id="UP000803844"/>
    </source>
</evidence>
<keyword evidence="4" id="KW-0560">Oxidoreductase</keyword>
<evidence type="ECO:0000256" key="6">
    <source>
        <dbReference type="SAM" id="Phobius"/>
    </source>
</evidence>
<dbReference type="PANTHER" id="PTHR13789">
    <property type="entry name" value="MONOOXYGENASE"/>
    <property type="match status" value="1"/>
</dbReference>
<organism evidence="8 9">
    <name type="scientific">Cryphonectria parasitica (strain ATCC 38755 / EP155)</name>
    <dbReference type="NCBI Taxonomy" id="660469"/>
    <lineage>
        <taxon>Eukaryota</taxon>
        <taxon>Fungi</taxon>
        <taxon>Dikarya</taxon>
        <taxon>Ascomycota</taxon>
        <taxon>Pezizomycotina</taxon>
        <taxon>Sordariomycetes</taxon>
        <taxon>Sordariomycetidae</taxon>
        <taxon>Diaporthales</taxon>
        <taxon>Cryphonectriaceae</taxon>
        <taxon>Cryphonectria-Endothia species complex</taxon>
        <taxon>Cryphonectria</taxon>
    </lineage>
</organism>
<dbReference type="AlphaFoldDB" id="A0A9P4XXF6"/>
<dbReference type="GO" id="GO:0071949">
    <property type="term" value="F:FAD binding"/>
    <property type="evidence" value="ECO:0007669"/>
    <property type="project" value="InterPro"/>
</dbReference>
<dbReference type="InterPro" id="IPR036188">
    <property type="entry name" value="FAD/NAD-bd_sf"/>
</dbReference>